<keyword evidence="3" id="KW-0804">Transcription</keyword>
<evidence type="ECO:0000259" key="4">
    <source>
        <dbReference type="PROSITE" id="PS50949"/>
    </source>
</evidence>
<evidence type="ECO:0000256" key="3">
    <source>
        <dbReference type="ARBA" id="ARBA00023163"/>
    </source>
</evidence>
<dbReference type="GO" id="GO:0003677">
    <property type="term" value="F:DNA binding"/>
    <property type="evidence" value="ECO:0007669"/>
    <property type="project" value="UniProtKB-KW"/>
</dbReference>
<dbReference type="PROSITE" id="PS50949">
    <property type="entry name" value="HTH_GNTR"/>
    <property type="match status" value="1"/>
</dbReference>
<feature type="domain" description="HTH gntR-type" evidence="4">
    <location>
        <begin position="4"/>
        <end position="72"/>
    </location>
</feature>
<protein>
    <submittedName>
        <fullName evidence="5">GntR family transcriptional regulator</fullName>
    </submittedName>
</protein>
<name>A0A849CD14_9NOCA</name>
<keyword evidence="1" id="KW-0805">Transcription regulation</keyword>
<keyword evidence="2" id="KW-0238">DNA-binding</keyword>
<comment type="caution">
    <text evidence="5">The sequence shown here is derived from an EMBL/GenBank/DDBJ whole genome shotgun (WGS) entry which is preliminary data.</text>
</comment>
<organism evidence="5 6">
    <name type="scientific">Nocardia uniformis</name>
    <dbReference type="NCBI Taxonomy" id="53432"/>
    <lineage>
        <taxon>Bacteria</taxon>
        <taxon>Bacillati</taxon>
        <taxon>Actinomycetota</taxon>
        <taxon>Actinomycetes</taxon>
        <taxon>Mycobacteriales</taxon>
        <taxon>Nocardiaceae</taxon>
        <taxon>Nocardia</taxon>
    </lineage>
</organism>
<dbReference type="RefSeq" id="WP_067523210.1">
    <property type="nucleotide sequence ID" value="NZ_JABELX010000004.1"/>
</dbReference>
<evidence type="ECO:0000256" key="1">
    <source>
        <dbReference type="ARBA" id="ARBA00023015"/>
    </source>
</evidence>
<dbReference type="SUPFAM" id="SSF46785">
    <property type="entry name" value="Winged helix' DNA-binding domain"/>
    <property type="match status" value="1"/>
</dbReference>
<dbReference type="InterPro" id="IPR000524">
    <property type="entry name" value="Tscrpt_reg_HTH_GntR"/>
</dbReference>
<evidence type="ECO:0000313" key="5">
    <source>
        <dbReference type="EMBL" id="NNH70941.1"/>
    </source>
</evidence>
<accession>A0A849CD14</accession>
<dbReference type="GO" id="GO:0003700">
    <property type="term" value="F:DNA-binding transcription factor activity"/>
    <property type="evidence" value="ECO:0007669"/>
    <property type="project" value="InterPro"/>
</dbReference>
<dbReference type="InterPro" id="IPR036390">
    <property type="entry name" value="WH_DNA-bd_sf"/>
</dbReference>
<dbReference type="AlphaFoldDB" id="A0A849CD14"/>
<dbReference type="InterPro" id="IPR036388">
    <property type="entry name" value="WH-like_DNA-bd_sf"/>
</dbReference>
<evidence type="ECO:0000313" key="6">
    <source>
        <dbReference type="Proteomes" id="UP000586827"/>
    </source>
</evidence>
<dbReference type="Proteomes" id="UP000586827">
    <property type="component" value="Unassembled WGS sequence"/>
</dbReference>
<sequence length="254" mass="27374">MGGRTVVVDVADELARRVASGRYRPGMLLPSVRQVADEFGVNRATAQLILGRVESYGFADAQRGKGFAVRDVHSEGGLGVFHRVLRLSMQEPRTALAMFGEIVEAEREIALSVLLEYAEGTVGVATRVAIDELEIIARQDVPDQRRFLETELLLLRSLLTARGRGMQRAILNSIGEMVLATPEAVSAYCTAAAPDLHVLVWRALAAVVETGGEPSVAQLALFEDIFGAYHEGVVRRFGEIVGAAPDSASFELGA</sequence>
<dbReference type="Pfam" id="PF00392">
    <property type="entry name" value="GntR"/>
    <property type="match status" value="1"/>
</dbReference>
<gene>
    <name evidence="5" type="ORF">HLB23_13900</name>
</gene>
<dbReference type="EMBL" id="JABELX010000004">
    <property type="protein sequence ID" value="NNH70941.1"/>
    <property type="molecule type" value="Genomic_DNA"/>
</dbReference>
<proteinExistence type="predicted"/>
<reference evidence="5 6" key="1">
    <citation type="submission" date="2020-05" db="EMBL/GenBank/DDBJ databases">
        <title>MicrobeNet Type strains.</title>
        <authorList>
            <person name="Nicholson A.C."/>
        </authorList>
    </citation>
    <scope>NUCLEOTIDE SEQUENCE [LARGE SCALE GENOMIC DNA]</scope>
    <source>
        <strain evidence="5 6">JCM 3224</strain>
    </source>
</reference>
<evidence type="ECO:0000256" key="2">
    <source>
        <dbReference type="ARBA" id="ARBA00023125"/>
    </source>
</evidence>
<keyword evidence="6" id="KW-1185">Reference proteome</keyword>
<dbReference type="Gene3D" id="1.10.10.10">
    <property type="entry name" value="Winged helix-like DNA-binding domain superfamily/Winged helix DNA-binding domain"/>
    <property type="match status" value="1"/>
</dbReference>
<dbReference type="SMART" id="SM00345">
    <property type="entry name" value="HTH_GNTR"/>
    <property type="match status" value="1"/>
</dbReference>